<evidence type="ECO:0000313" key="9">
    <source>
        <dbReference type="EMBL" id="MFC0273347.1"/>
    </source>
</evidence>
<keyword evidence="5" id="KW-0804">Transcription</keyword>
<dbReference type="SUPFAM" id="SSF55804">
    <property type="entry name" value="Phoshotransferase/anion transport protein"/>
    <property type="match status" value="1"/>
</dbReference>
<feature type="domain" description="PTS EIIA type-2" evidence="6">
    <location>
        <begin position="541"/>
        <end position="688"/>
    </location>
</feature>
<dbReference type="PROSITE" id="PS51099">
    <property type="entry name" value="PTS_EIIB_TYPE_2"/>
    <property type="match status" value="1"/>
</dbReference>
<sequence>MYISARERKILELLLNNREETTVKDIAIELDVSPRTIHRDLKGVEEIVIEHGLGLQRKSGIGIQVIGDDEVKERLKLYLFNLSHNEYTPEERQTIILSALLVTAEPVKLVSLANDLNVTIATVSHDLNKVEERIEPFSLNLLRKRGYGVEINGSESAKRKAMSKLIVDNLDEFEFISSIKENIQKRSVQTVDTITDRLLGLVDKQKLLIIEKQIDEIKRDLPYSIADSAYIGLVVHLALAIERIQQGEDINYDEDYLISLKQTKEFKVAEKIVSGLEEVFRIEISQGEIGYITMHLMGAKLRNDHYDLLEDANLHVGILAKNLIRYVSTEINYDLKANTSLFQGLVAHLRPALYRIRQNMGISNPLLYKIEHDYMDLFLILEKAVKEIFPDLHVPKEEIGFLVMHFASALLNNDEVREQKTLVVCSSGIGTSKMLSTKLQQEIPGLKTVNASLFDIAAIDVEEFDVIISTIPLKNFKEDYLVVSPLLSDEEVNKIKRFLLEKKHFTGKEKQKLEFKRRQVNSGDFLQTIEKSKNYSTAIYQILNGFSFSSIEDSVPLVTALKNACAVLHRKNVVGDTQGVLTELLKREELGGLGIPGTSLALYHTRSTQILMPSFTIYRLNHPLTIKAMDDSFVEMNTILLMLSPEKINEETLEVLSGISSLIIRDSQSIEHFQSGQEQDLVNILATELETIYETKVINKE</sequence>
<dbReference type="InterPro" id="IPR036095">
    <property type="entry name" value="PTS_EIIB-like_sf"/>
</dbReference>
<dbReference type="Pfam" id="PF05043">
    <property type="entry name" value="Mga"/>
    <property type="match status" value="1"/>
</dbReference>
<dbReference type="PANTHER" id="PTHR30185:SF18">
    <property type="entry name" value="TRANSCRIPTIONAL REGULATOR MTLR"/>
    <property type="match status" value="1"/>
</dbReference>
<feature type="domain" description="PTS EIIB type-2" evidence="7">
    <location>
        <begin position="419"/>
        <end position="507"/>
    </location>
</feature>
<keyword evidence="4" id="KW-0010">Activator</keyword>
<dbReference type="InterPro" id="IPR013011">
    <property type="entry name" value="PTS_EIIB_2"/>
</dbReference>
<dbReference type="PANTHER" id="PTHR30185">
    <property type="entry name" value="CRYPTIC BETA-GLUCOSIDE BGL OPERON ANTITERMINATOR"/>
    <property type="match status" value="1"/>
</dbReference>
<protein>
    <submittedName>
        <fullName evidence="9">BglG family transcription antiterminator</fullName>
    </submittedName>
</protein>
<name>A0ABV6GI43_9BACI</name>
<dbReference type="InterPro" id="IPR013196">
    <property type="entry name" value="HTH_11"/>
</dbReference>
<dbReference type="InterPro" id="IPR036634">
    <property type="entry name" value="PRD_sf"/>
</dbReference>
<evidence type="ECO:0000256" key="2">
    <source>
        <dbReference type="ARBA" id="ARBA00022737"/>
    </source>
</evidence>
<dbReference type="InterPro" id="IPR002178">
    <property type="entry name" value="PTS_EIIA_type-2_dom"/>
</dbReference>
<dbReference type="InterPro" id="IPR036388">
    <property type="entry name" value="WH-like_DNA-bd_sf"/>
</dbReference>
<dbReference type="SUPFAM" id="SSF63520">
    <property type="entry name" value="PTS-regulatory domain, PRD"/>
    <property type="match status" value="2"/>
</dbReference>
<comment type="caution">
    <text evidence="9">The sequence shown here is derived from an EMBL/GenBank/DDBJ whole genome shotgun (WGS) entry which is preliminary data.</text>
</comment>
<dbReference type="Gene3D" id="1.10.10.10">
    <property type="entry name" value="Winged helix-like DNA-binding domain superfamily/Winged helix DNA-binding domain"/>
    <property type="match status" value="2"/>
</dbReference>
<keyword evidence="10" id="KW-1185">Reference proteome</keyword>
<feature type="domain" description="PRD" evidence="8">
    <location>
        <begin position="201"/>
        <end position="306"/>
    </location>
</feature>
<dbReference type="InterPro" id="IPR016152">
    <property type="entry name" value="PTrfase/Anion_transptr"/>
</dbReference>
<dbReference type="PROSITE" id="PS51094">
    <property type="entry name" value="PTS_EIIA_TYPE_2"/>
    <property type="match status" value="1"/>
</dbReference>
<evidence type="ECO:0000259" key="7">
    <source>
        <dbReference type="PROSITE" id="PS51099"/>
    </source>
</evidence>
<evidence type="ECO:0000256" key="3">
    <source>
        <dbReference type="ARBA" id="ARBA00023015"/>
    </source>
</evidence>
<dbReference type="RefSeq" id="WP_378936550.1">
    <property type="nucleotide sequence ID" value="NZ_JBHLVO010000019.1"/>
</dbReference>
<dbReference type="Pfam" id="PF08279">
    <property type="entry name" value="HTH_11"/>
    <property type="match status" value="1"/>
</dbReference>
<dbReference type="InterPro" id="IPR011608">
    <property type="entry name" value="PRD"/>
</dbReference>
<reference evidence="9 10" key="1">
    <citation type="submission" date="2024-09" db="EMBL/GenBank/DDBJ databases">
        <authorList>
            <person name="Sun Q."/>
            <person name="Mori K."/>
        </authorList>
    </citation>
    <scope>NUCLEOTIDE SEQUENCE [LARGE SCALE GENOMIC DNA]</scope>
    <source>
        <strain evidence="9 10">CCM 7228</strain>
    </source>
</reference>
<dbReference type="Pfam" id="PF00874">
    <property type="entry name" value="PRD"/>
    <property type="match status" value="2"/>
</dbReference>
<keyword evidence="2" id="KW-0677">Repeat</keyword>
<dbReference type="Gene3D" id="3.40.50.2300">
    <property type="match status" value="1"/>
</dbReference>
<dbReference type="InterPro" id="IPR050661">
    <property type="entry name" value="BglG_antiterminators"/>
</dbReference>
<dbReference type="CDD" id="cd05568">
    <property type="entry name" value="PTS_IIB_bgl_like"/>
    <property type="match status" value="1"/>
</dbReference>
<evidence type="ECO:0000259" key="8">
    <source>
        <dbReference type="PROSITE" id="PS51372"/>
    </source>
</evidence>
<evidence type="ECO:0000256" key="1">
    <source>
        <dbReference type="ARBA" id="ARBA00022679"/>
    </source>
</evidence>
<evidence type="ECO:0000313" key="10">
    <source>
        <dbReference type="Proteomes" id="UP001589854"/>
    </source>
</evidence>
<organism evidence="9 10">
    <name type="scientific">Metabacillus herbersteinensis</name>
    <dbReference type="NCBI Taxonomy" id="283816"/>
    <lineage>
        <taxon>Bacteria</taxon>
        <taxon>Bacillati</taxon>
        <taxon>Bacillota</taxon>
        <taxon>Bacilli</taxon>
        <taxon>Bacillales</taxon>
        <taxon>Bacillaceae</taxon>
        <taxon>Metabacillus</taxon>
    </lineage>
</organism>
<dbReference type="SUPFAM" id="SSF46785">
    <property type="entry name" value="Winged helix' DNA-binding domain"/>
    <property type="match status" value="1"/>
</dbReference>
<keyword evidence="3" id="KW-0805">Transcription regulation</keyword>
<dbReference type="InterPro" id="IPR036390">
    <property type="entry name" value="WH_DNA-bd_sf"/>
</dbReference>
<evidence type="ECO:0000259" key="6">
    <source>
        <dbReference type="PROSITE" id="PS51094"/>
    </source>
</evidence>
<proteinExistence type="predicted"/>
<dbReference type="Gene3D" id="1.10.1790.10">
    <property type="entry name" value="PRD domain"/>
    <property type="match status" value="2"/>
</dbReference>
<evidence type="ECO:0000256" key="4">
    <source>
        <dbReference type="ARBA" id="ARBA00023159"/>
    </source>
</evidence>
<accession>A0ABV6GI43</accession>
<dbReference type="Proteomes" id="UP001589854">
    <property type="component" value="Unassembled WGS sequence"/>
</dbReference>
<dbReference type="Pfam" id="PF00359">
    <property type="entry name" value="PTS_EIIA_2"/>
    <property type="match status" value="1"/>
</dbReference>
<dbReference type="Gene3D" id="3.40.930.10">
    <property type="entry name" value="Mannitol-specific EII, Chain A"/>
    <property type="match status" value="1"/>
</dbReference>
<keyword evidence="1" id="KW-0808">Transferase</keyword>
<evidence type="ECO:0000256" key="5">
    <source>
        <dbReference type="ARBA" id="ARBA00023163"/>
    </source>
</evidence>
<dbReference type="SUPFAM" id="SSF52794">
    <property type="entry name" value="PTS system IIB component-like"/>
    <property type="match status" value="1"/>
</dbReference>
<dbReference type="InterPro" id="IPR007737">
    <property type="entry name" value="Mga_HTH"/>
</dbReference>
<dbReference type="EMBL" id="JBHLVO010000019">
    <property type="protein sequence ID" value="MFC0273347.1"/>
    <property type="molecule type" value="Genomic_DNA"/>
</dbReference>
<gene>
    <name evidence="9" type="ORF">ACFFIX_18240</name>
</gene>
<dbReference type="PROSITE" id="PS51372">
    <property type="entry name" value="PRD_2"/>
    <property type="match status" value="2"/>
</dbReference>
<feature type="domain" description="PRD" evidence="8">
    <location>
        <begin position="311"/>
        <end position="416"/>
    </location>
</feature>